<evidence type="ECO:0000313" key="1">
    <source>
        <dbReference type="EMBL" id="KAJ0193191.1"/>
    </source>
</evidence>
<reference evidence="1 2" key="1">
    <citation type="journal article" date="2017" name="Nat. Commun.">
        <title>Genome assembly with in vitro proximity ligation data and whole-genome triplication in lettuce.</title>
        <authorList>
            <person name="Reyes-Chin-Wo S."/>
            <person name="Wang Z."/>
            <person name="Yang X."/>
            <person name="Kozik A."/>
            <person name="Arikit S."/>
            <person name="Song C."/>
            <person name="Xia L."/>
            <person name="Froenicke L."/>
            <person name="Lavelle D.O."/>
            <person name="Truco M.J."/>
            <person name="Xia R."/>
            <person name="Zhu S."/>
            <person name="Xu C."/>
            <person name="Xu H."/>
            <person name="Xu X."/>
            <person name="Cox K."/>
            <person name="Korf I."/>
            <person name="Meyers B.C."/>
            <person name="Michelmore R.W."/>
        </authorList>
    </citation>
    <scope>NUCLEOTIDE SEQUENCE [LARGE SCALE GENOMIC DNA]</scope>
    <source>
        <strain evidence="2">cv. Salinas</strain>
        <tissue evidence="1">Seedlings</tissue>
    </source>
</reference>
<dbReference type="Proteomes" id="UP000235145">
    <property type="component" value="Unassembled WGS sequence"/>
</dbReference>
<dbReference type="EMBL" id="NBSK02000008">
    <property type="protein sequence ID" value="KAJ0193191.1"/>
    <property type="molecule type" value="Genomic_DNA"/>
</dbReference>
<comment type="caution">
    <text evidence="1">The sequence shown here is derived from an EMBL/GenBank/DDBJ whole genome shotgun (WGS) entry which is preliminary data.</text>
</comment>
<evidence type="ECO:0000313" key="2">
    <source>
        <dbReference type="Proteomes" id="UP000235145"/>
    </source>
</evidence>
<protein>
    <submittedName>
        <fullName evidence="1">Uncharacterized protein</fullName>
    </submittedName>
</protein>
<keyword evidence="2" id="KW-1185">Reference proteome</keyword>
<proteinExistence type="predicted"/>
<name>A0A9R1WZ85_LACSA</name>
<organism evidence="1 2">
    <name type="scientific">Lactuca sativa</name>
    <name type="common">Garden lettuce</name>
    <dbReference type="NCBI Taxonomy" id="4236"/>
    <lineage>
        <taxon>Eukaryota</taxon>
        <taxon>Viridiplantae</taxon>
        <taxon>Streptophyta</taxon>
        <taxon>Embryophyta</taxon>
        <taxon>Tracheophyta</taxon>
        <taxon>Spermatophyta</taxon>
        <taxon>Magnoliopsida</taxon>
        <taxon>eudicotyledons</taxon>
        <taxon>Gunneridae</taxon>
        <taxon>Pentapetalae</taxon>
        <taxon>asterids</taxon>
        <taxon>campanulids</taxon>
        <taxon>Asterales</taxon>
        <taxon>Asteraceae</taxon>
        <taxon>Cichorioideae</taxon>
        <taxon>Cichorieae</taxon>
        <taxon>Lactucinae</taxon>
        <taxon>Lactuca</taxon>
    </lineage>
</organism>
<sequence length="90" mass="10516">MGNIVFFVLIYPINFFHPFKNNQHYRLLPVLAGNIDLVGLKTLRGILRMYVSIDFHYNGFFLPNSLVYLDPVKTNVHDVDFGGFTYKEFL</sequence>
<accession>A0A9R1WZ85</accession>
<gene>
    <name evidence="1" type="ORF">LSAT_V11C800391300</name>
</gene>
<dbReference type="AlphaFoldDB" id="A0A9R1WZ85"/>